<evidence type="ECO:0000256" key="1">
    <source>
        <dbReference type="ARBA" id="ARBA00004167"/>
    </source>
</evidence>
<evidence type="ECO:0000256" key="4">
    <source>
        <dbReference type="ARBA" id="ARBA00023163"/>
    </source>
</evidence>
<gene>
    <name evidence="9" type="ORF">Hypma_007607</name>
</gene>
<proteinExistence type="predicted"/>
<keyword evidence="5" id="KW-0539">Nucleus</keyword>
<dbReference type="GO" id="GO:0000981">
    <property type="term" value="F:DNA-binding transcription factor activity, RNA polymerase II-specific"/>
    <property type="evidence" value="ECO:0007669"/>
    <property type="project" value="TreeGrafter"/>
</dbReference>
<keyword evidence="6" id="KW-0175">Coiled coil</keyword>
<dbReference type="OrthoDB" id="674948at2759"/>
<feature type="domain" description="BZIP" evidence="8">
    <location>
        <begin position="151"/>
        <end position="193"/>
    </location>
</feature>
<dbReference type="InParanoid" id="A0A369JVL5"/>
<dbReference type="GO" id="GO:0000978">
    <property type="term" value="F:RNA polymerase II cis-regulatory region sequence-specific DNA binding"/>
    <property type="evidence" value="ECO:0007669"/>
    <property type="project" value="TreeGrafter"/>
</dbReference>
<keyword evidence="2" id="KW-0805">Transcription regulation</keyword>
<evidence type="ECO:0000259" key="8">
    <source>
        <dbReference type="PROSITE" id="PS50217"/>
    </source>
</evidence>
<feature type="region of interest" description="Disordered" evidence="7">
    <location>
        <begin position="380"/>
        <end position="432"/>
    </location>
</feature>
<dbReference type="InterPro" id="IPR004827">
    <property type="entry name" value="bZIP"/>
</dbReference>
<dbReference type="PANTHER" id="PTHR46164">
    <property type="entry name" value="ATF6, ISOFORM C"/>
    <property type="match status" value="1"/>
</dbReference>
<sequence length="533" mass="56706">MHSLPMSHIIASDAPLLSPVQDPSPWDALYSPVPDAFAHYYIPASPSSSSSNSPAPTARMLKMRMSPDSVSDGEQLCLPTHQVFDFADQFASASPAPKQERLSISINPAAVAASVAAKRSASPSMNITKKPRAAGERINSKDFIPPDVSGLSKREARLVKNRAAAFLSRQRKREEFECMEVRVAELEQENARLLALTQNSSSTHATSRDGELISEIEKLKEQLAAARERERELSAKLVSKSAMSLNPPAIKIEEVADPELPPSRTSATSLHKSGASLGLMVLLCALPTLLSLPMHSALPTSFALPNAPMPAASTSFDFHSFIPNDYEWAHTSGNTLMDLDELSMSSSLPASTSRKLEFSTHGDSSLDRLDISFDTTPADNGKIRVRIHPSSSASSRATSPGLTDSKSDISSSSSRMWGPESEPTLEASFSPNSFGSSLSSLSTLSSSSYPPSPNGDPFLGVGASSDYSMPYSNDVSDMFGGMDDGLSGVGQDVGYGSEYSVGSDGGAKRRVRIALKSLPAAGGEGGEWEVQIC</sequence>
<keyword evidence="3" id="KW-0238">DNA-binding</keyword>
<feature type="coiled-coil region" evidence="6">
    <location>
        <begin position="169"/>
        <end position="236"/>
    </location>
</feature>
<name>A0A369JVL5_HYPMA</name>
<evidence type="ECO:0000256" key="3">
    <source>
        <dbReference type="ARBA" id="ARBA00023125"/>
    </source>
</evidence>
<dbReference type="CDD" id="cd14812">
    <property type="entry name" value="bZIP_u3"/>
    <property type="match status" value="1"/>
</dbReference>
<dbReference type="EMBL" id="LUEZ02000041">
    <property type="protein sequence ID" value="RDB25270.1"/>
    <property type="molecule type" value="Genomic_DNA"/>
</dbReference>
<dbReference type="GO" id="GO:0005634">
    <property type="term" value="C:nucleus"/>
    <property type="evidence" value="ECO:0007669"/>
    <property type="project" value="TreeGrafter"/>
</dbReference>
<evidence type="ECO:0000256" key="2">
    <source>
        <dbReference type="ARBA" id="ARBA00023015"/>
    </source>
</evidence>
<dbReference type="InterPro" id="IPR046347">
    <property type="entry name" value="bZIP_sf"/>
</dbReference>
<dbReference type="SUPFAM" id="SSF57959">
    <property type="entry name" value="Leucine zipper domain"/>
    <property type="match status" value="1"/>
</dbReference>
<evidence type="ECO:0000256" key="5">
    <source>
        <dbReference type="ARBA" id="ARBA00023242"/>
    </source>
</evidence>
<dbReference type="InterPro" id="IPR051882">
    <property type="entry name" value="ATF_bZIP_TF"/>
</dbReference>
<dbReference type="Pfam" id="PF00170">
    <property type="entry name" value="bZIP_1"/>
    <property type="match status" value="1"/>
</dbReference>
<keyword evidence="10" id="KW-1185">Reference proteome</keyword>
<evidence type="ECO:0000256" key="6">
    <source>
        <dbReference type="SAM" id="Coils"/>
    </source>
</evidence>
<dbReference type="Gene3D" id="1.20.5.170">
    <property type="match status" value="1"/>
</dbReference>
<keyword evidence="4" id="KW-0804">Transcription</keyword>
<dbReference type="GO" id="GO:0016020">
    <property type="term" value="C:membrane"/>
    <property type="evidence" value="ECO:0007669"/>
    <property type="project" value="UniProtKB-SubCell"/>
</dbReference>
<organism evidence="9 10">
    <name type="scientific">Hypsizygus marmoreus</name>
    <name type="common">White beech mushroom</name>
    <name type="synonym">Agaricus marmoreus</name>
    <dbReference type="NCBI Taxonomy" id="39966"/>
    <lineage>
        <taxon>Eukaryota</taxon>
        <taxon>Fungi</taxon>
        <taxon>Dikarya</taxon>
        <taxon>Basidiomycota</taxon>
        <taxon>Agaricomycotina</taxon>
        <taxon>Agaricomycetes</taxon>
        <taxon>Agaricomycetidae</taxon>
        <taxon>Agaricales</taxon>
        <taxon>Tricholomatineae</taxon>
        <taxon>Lyophyllaceae</taxon>
        <taxon>Hypsizygus</taxon>
    </lineage>
</organism>
<reference evidence="9" key="1">
    <citation type="submission" date="2018-04" db="EMBL/GenBank/DDBJ databases">
        <title>Whole genome sequencing of Hypsizygus marmoreus.</title>
        <authorList>
            <person name="Choi I.-G."/>
            <person name="Min B."/>
            <person name="Kim J.-G."/>
            <person name="Kim S."/>
            <person name="Oh Y.-L."/>
            <person name="Kong W.-S."/>
            <person name="Park H."/>
            <person name="Jeong J."/>
            <person name="Song E.-S."/>
        </authorList>
    </citation>
    <scope>NUCLEOTIDE SEQUENCE [LARGE SCALE GENOMIC DNA]</scope>
    <source>
        <strain evidence="9">51987-8</strain>
    </source>
</reference>
<dbReference type="STRING" id="39966.A0A369JVL5"/>
<accession>A0A369JVL5</accession>
<protein>
    <recommendedName>
        <fullName evidence="8">BZIP domain-containing protein</fullName>
    </recommendedName>
</protein>
<dbReference type="Proteomes" id="UP000076154">
    <property type="component" value="Unassembled WGS sequence"/>
</dbReference>
<dbReference type="PROSITE" id="PS50217">
    <property type="entry name" value="BZIP"/>
    <property type="match status" value="1"/>
</dbReference>
<dbReference type="AlphaFoldDB" id="A0A369JVL5"/>
<dbReference type="PANTHER" id="PTHR46164:SF3">
    <property type="entry name" value="ATF6, ISOFORM C"/>
    <property type="match status" value="1"/>
</dbReference>
<dbReference type="GO" id="GO:0030968">
    <property type="term" value="P:endoplasmic reticulum unfolded protein response"/>
    <property type="evidence" value="ECO:0007669"/>
    <property type="project" value="TreeGrafter"/>
</dbReference>
<evidence type="ECO:0000256" key="7">
    <source>
        <dbReference type="SAM" id="MobiDB-lite"/>
    </source>
</evidence>
<evidence type="ECO:0000313" key="9">
    <source>
        <dbReference type="EMBL" id="RDB25270.1"/>
    </source>
</evidence>
<comment type="subcellular location">
    <subcellularLocation>
        <location evidence="1">Membrane</location>
        <topology evidence="1">Single-pass membrane protein</topology>
    </subcellularLocation>
</comment>
<comment type="caution">
    <text evidence="9">The sequence shown here is derived from an EMBL/GenBank/DDBJ whole genome shotgun (WGS) entry which is preliminary data.</text>
</comment>
<dbReference type="SMART" id="SM00338">
    <property type="entry name" value="BRLZ"/>
    <property type="match status" value="1"/>
</dbReference>
<feature type="compositionally biased region" description="Low complexity" evidence="7">
    <location>
        <begin position="390"/>
        <end position="399"/>
    </location>
</feature>
<evidence type="ECO:0000313" key="10">
    <source>
        <dbReference type="Proteomes" id="UP000076154"/>
    </source>
</evidence>